<name>A0AAD7FVL8_9AGAR</name>
<accession>A0AAD7FVL8</accession>
<feature type="coiled-coil region" evidence="1">
    <location>
        <begin position="10"/>
        <end position="37"/>
    </location>
</feature>
<dbReference type="Proteomes" id="UP001221142">
    <property type="component" value="Unassembled WGS sequence"/>
</dbReference>
<protein>
    <recommendedName>
        <fullName evidence="4">F-box domain-containing protein</fullName>
    </recommendedName>
</protein>
<sequence>MSIPDLEARVEGLSWNIERQREILRKLERDKSLVQRQLNAARDPVARLPLEISSEIFLQCIPPQPVPEADKAPMFLLNVCNTWTDIALSVPALWSKIWIPKALESLTAEALTAGMERWLRRAGTGRLLDITMERPLDSVVASLIGHYSSRLERLDICVCSSSADDNLQNANIFDVAQLEPRLPFLRTLIFRPSPSHQYRGEFPVPTVFHLLRAAPELTELSVSALSVLIDPVGKWTAEVVLPNLRRLEYGYDYFEGAGALRYLSTPRLEFLSLDSLESPDSDIVSFLQRSSPPLREVIIEQGAVGTELAAMFSDFLSLLPFVTRLKIGHLDKTGVETVFNTLTQTRPGALPSLQTLELFNMGDWSDWSLVSRALSARRAVLRFVNLDHEYHYYAAVPWSLDAGIRDELCELLADSEMDIRIRGVQNRGGNVVQLFP</sequence>
<keyword evidence="1" id="KW-0175">Coiled coil</keyword>
<keyword evidence="3" id="KW-1185">Reference proteome</keyword>
<dbReference type="InterPro" id="IPR032675">
    <property type="entry name" value="LRR_dom_sf"/>
</dbReference>
<dbReference type="Gene3D" id="3.80.10.10">
    <property type="entry name" value="Ribonuclease Inhibitor"/>
    <property type="match status" value="1"/>
</dbReference>
<gene>
    <name evidence="2" type="ORF">FB45DRAFT_359769</name>
</gene>
<evidence type="ECO:0008006" key="4">
    <source>
        <dbReference type="Google" id="ProtNLM"/>
    </source>
</evidence>
<dbReference type="AlphaFoldDB" id="A0AAD7FVL8"/>
<evidence type="ECO:0000313" key="3">
    <source>
        <dbReference type="Proteomes" id="UP001221142"/>
    </source>
</evidence>
<evidence type="ECO:0000313" key="2">
    <source>
        <dbReference type="EMBL" id="KAJ7641585.1"/>
    </source>
</evidence>
<dbReference type="SUPFAM" id="SSF52047">
    <property type="entry name" value="RNI-like"/>
    <property type="match status" value="1"/>
</dbReference>
<proteinExistence type="predicted"/>
<dbReference type="EMBL" id="JARKIF010000004">
    <property type="protein sequence ID" value="KAJ7641585.1"/>
    <property type="molecule type" value="Genomic_DNA"/>
</dbReference>
<evidence type="ECO:0000256" key="1">
    <source>
        <dbReference type="SAM" id="Coils"/>
    </source>
</evidence>
<reference evidence="2" key="1">
    <citation type="submission" date="2023-03" db="EMBL/GenBank/DDBJ databases">
        <title>Massive genome expansion in bonnet fungi (Mycena s.s.) driven by repeated elements and novel gene families across ecological guilds.</title>
        <authorList>
            <consortium name="Lawrence Berkeley National Laboratory"/>
            <person name="Harder C.B."/>
            <person name="Miyauchi S."/>
            <person name="Viragh M."/>
            <person name="Kuo A."/>
            <person name="Thoen E."/>
            <person name="Andreopoulos B."/>
            <person name="Lu D."/>
            <person name="Skrede I."/>
            <person name="Drula E."/>
            <person name="Henrissat B."/>
            <person name="Morin E."/>
            <person name="Kohler A."/>
            <person name="Barry K."/>
            <person name="LaButti K."/>
            <person name="Morin E."/>
            <person name="Salamov A."/>
            <person name="Lipzen A."/>
            <person name="Mereny Z."/>
            <person name="Hegedus B."/>
            <person name="Baldrian P."/>
            <person name="Stursova M."/>
            <person name="Weitz H."/>
            <person name="Taylor A."/>
            <person name="Grigoriev I.V."/>
            <person name="Nagy L.G."/>
            <person name="Martin F."/>
            <person name="Kauserud H."/>
        </authorList>
    </citation>
    <scope>NUCLEOTIDE SEQUENCE</scope>
    <source>
        <strain evidence="2">9284</strain>
    </source>
</reference>
<organism evidence="2 3">
    <name type="scientific">Roridomyces roridus</name>
    <dbReference type="NCBI Taxonomy" id="1738132"/>
    <lineage>
        <taxon>Eukaryota</taxon>
        <taxon>Fungi</taxon>
        <taxon>Dikarya</taxon>
        <taxon>Basidiomycota</taxon>
        <taxon>Agaricomycotina</taxon>
        <taxon>Agaricomycetes</taxon>
        <taxon>Agaricomycetidae</taxon>
        <taxon>Agaricales</taxon>
        <taxon>Marasmiineae</taxon>
        <taxon>Mycenaceae</taxon>
        <taxon>Roridomyces</taxon>
    </lineage>
</organism>
<comment type="caution">
    <text evidence="2">The sequence shown here is derived from an EMBL/GenBank/DDBJ whole genome shotgun (WGS) entry which is preliminary data.</text>
</comment>